<dbReference type="AlphaFoldDB" id="A0A512BJF3"/>
<reference evidence="1 2" key="1">
    <citation type="submission" date="2019-07" db="EMBL/GenBank/DDBJ databases">
        <title>Whole genome shotgun sequence of Segetibacter aerophilus NBRC 106135.</title>
        <authorList>
            <person name="Hosoyama A."/>
            <person name="Uohara A."/>
            <person name="Ohji S."/>
            <person name="Ichikawa N."/>
        </authorList>
    </citation>
    <scope>NUCLEOTIDE SEQUENCE [LARGE SCALE GENOMIC DNA]</scope>
    <source>
        <strain evidence="1 2">NBRC 106135</strain>
    </source>
</reference>
<evidence type="ECO:0000313" key="2">
    <source>
        <dbReference type="Proteomes" id="UP000321513"/>
    </source>
</evidence>
<comment type="caution">
    <text evidence="1">The sequence shown here is derived from an EMBL/GenBank/DDBJ whole genome shotgun (WGS) entry which is preliminary data.</text>
</comment>
<keyword evidence="2" id="KW-1185">Reference proteome</keyword>
<organism evidence="1 2">
    <name type="scientific">Segetibacter aerophilus</name>
    <dbReference type="NCBI Taxonomy" id="670293"/>
    <lineage>
        <taxon>Bacteria</taxon>
        <taxon>Pseudomonadati</taxon>
        <taxon>Bacteroidota</taxon>
        <taxon>Chitinophagia</taxon>
        <taxon>Chitinophagales</taxon>
        <taxon>Chitinophagaceae</taxon>
        <taxon>Segetibacter</taxon>
    </lineage>
</organism>
<protein>
    <submittedName>
        <fullName evidence="1">Uncharacterized protein</fullName>
    </submittedName>
</protein>
<proteinExistence type="predicted"/>
<dbReference type="Proteomes" id="UP000321513">
    <property type="component" value="Unassembled WGS sequence"/>
</dbReference>
<sequence length="82" mass="9686">MIILSNEALLPPQWEETYAILVKNCGSKMAVFSEVKPSLEFIWFINSKKYRMFEYHKMKYDNNIEDTDIYCLRLSILLALSS</sequence>
<accession>A0A512BJF3</accession>
<dbReference type="EMBL" id="BJYT01000039">
    <property type="protein sequence ID" value="GEO12098.1"/>
    <property type="molecule type" value="Genomic_DNA"/>
</dbReference>
<name>A0A512BJF3_9BACT</name>
<gene>
    <name evidence="1" type="ORF">SAE01_45940</name>
</gene>
<evidence type="ECO:0000313" key="1">
    <source>
        <dbReference type="EMBL" id="GEO12098.1"/>
    </source>
</evidence>